<feature type="transmembrane region" description="Helical" evidence="1">
    <location>
        <begin position="200"/>
        <end position="223"/>
    </location>
</feature>
<feature type="transmembrane region" description="Helical" evidence="1">
    <location>
        <begin position="249"/>
        <end position="271"/>
    </location>
</feature>
<dbReference type="Proteomes" id="UP001201812">
    <property type="component" value="Unassembled WGS sequence"/>
</dbReference>
<keyword evidence="3" id="KW-1185">Reference proteome</keyword>
<keyword evidence="1" id="KW-0812">Transmembrane</keyword>
<name>A0AAD4MHY3_9BILA</name>
<keyword evidence="1" id="KW-1133">Transmembrane helix</keyword>
<proteinExistence type="predicted"/>
<organism evidence="2 3">
    <name type="scientific">Ditylenchus destructor</name>
    <dbReference type="NCBI Taxonomy" id="166010"/>
    <lineage>
        <taxon>Eukaryota</taxon>
        <taxon>Metazoa</taxon>
        <taxon>Ecdysozoa</taxon>
        <taxon>Nematoda</taxon>
        <taxon>Chromadorea</taxon>
        <taxon>Rhabditida</taxon>
        <taxon>Tylenchina</taxon>
        <taxon>Tylenchomorpha</taxon>
        <taxon>Sphaerularioidea</taxon>
        <taxon>Anguinidae</taxon>
        <taxon>Anguininae</taxon>
        <taxon>Ditylenchus</taxon>
    </lineage>
</organism>
<protein>
    <submittedName>
        <fullName evidence="2">Serpentine type 7TM GPCR chemoreceptor srt domain-containing protein</fullName>
    </submittedName>
</protein>
<feature type="transmembrane region" description="Helical" evidence="1">
    <location>
        <begin position="34"/>
        <end position="57"/>
    </location>
</feature>
<feature type="transmembrane region" description="Helical" evidence="1">
    <location>
        <begin position="148"/>
        <end position="180"/>
    </location>
</feature>
<feature type="transmembrane region" description="Helical" evidence="1">
    <location>
        <begin position="277"/>
        <end position="300"/>
    </location>
</feature>
<dbReference type="EMBL" id="JAKKPZ010000359">
    <property type="protein sequence ID" value="KAI1695973.1"/>
    <property type="molecule type" value="Genomic_DNA"/>
</dbReference>
<dbReference type="PANTHER" id="PTHR23021:SF36">
    <property type="entry name" value="SERPENTINE RECEPTOR, CLASS T"/>
    <property type="match status" value="1"/>
</dbReference>
<comment type="caution">
    <text evidence="2">The sequence shown here is derived from an EMBL/GenBank/DDBJ whole genome shotgun (WGS) entry which is preliminary data.</text>
</comment>
<evidence type="ECO:0000313" key="3">
    <source>
        <dbReference type="Proteomes" id="UP001201812"/>
    </source>
</evidence>
<reference evidence="2" key="1">
    <citation type="submission" date="2022-01" db="EMBL/GenBank/DDBJ databases">
        <title>Genome Sequence Resource for Two Populations of Ditylenchus destructor, the Migratory Endoparasitic Phytonematode.</title>
        <authorList>
            <person name="Zhang H."/>
            <person name="Lin R."/>
            <person name="Xie B."/>
        </authorList>
    </citation>
    <scope>NUCLEOTIDE SEQUENCE</scope>
    <source>
        <strain evidence="2">BazhouSP</strain>
    </source>
</reference>
<keyword evidence="1" id="KW-0472">Membrane</keyword>
<dbReference type="Pfam" id="PF10321">
    <property type="entry name" value="7TM_GPCR_Srt"/>
    <property type="match status" value="1"/>
</dbReference>
<dbReference type="PANTHER" id="PTHR23021">
    <property type="entry name" value="SERPENTINE RECEPTOR, CLASS T"/>
    <property type="match status" value="1"/>
</dbReference>
<dbReference type="AlphaFoldDB" id="A0AAD4MHY3"/>
<gene>
    <name evidence="2" type="ORF">DdX_19293</name>
</gene>
<dbReference type="Gene3D" id="1.20.1070.10">
    <property type="entry name" value="Rhodopsin 7-helix transmembrane proteins"/>
    <property type="match status" value="1"/>
</dbReference>
<feature type="transmembrane region" description="Helical" evidence="1">
    <location>
        <begin position="69"/>
        <end position="91"/>
    </location>
</feature>
<evidence type="ECO:0000256" key="1">
    <source>
        <dbReference type="SAM" id="Phobius"/>
    </source>
</evidence>
<dbReference type="SUPFAM" id="SSF81321">
    <property type="entry name" value="Family A G protein-coupled receptor-like"/>
    <property type="match status" value="1"/>
</dbReference>
<dbReference type="InterPro" id="IPR019425">
    <property type="entry name" value="7TM_GPCR_serpentine_rcpt_Srt"/>
</dbReference>
<evidence type="ECO:0000313" key="2">
    <source>
        <dbReference type="EMBL" id="KAI1695973.1"/>
    </source>
</evidence>
<feature type="transmembrane region" description="Helical" evidence="1">
    <location>
        <begin position="103"/>
        <end position="127"/>
    </location>
</feature>
<accession>A0AAD4MHY3</accession>
<sequence>MELYMLHPVEYEKLYNCSVYNIEEIPLEKRTNKLLGACFIVLFFVFETLYIPCIFAIRKHINQPCYKFMFAIGITDVICLCINGLLTGYFAMTGAVFCSCPNLIYIAGCFGMALWVMESVSAILLAINRCIEISAPKLGARLYDGHRTWLWISIPLLYSTYFFVFTKPVLFSGLFLSWFFNPHVGYLDDFGTIYHSIHHFVHNITVLIGLIGLYAVFVIVFTFKTSSYGKSSAYQSQSKSKKIFQKASFIQVFVISFVNASAAGIYVYMQFFRISDVIIVLGQLFWICAHGIPSVIYLAMNKTIRKECLRMIQKPLNLLGANLINLNFASSQVNPTSMTDARQSRTAKASQGMKENGERKLENVAVKVLEAVS</sequence>